<evidence type="ECO:0000313" key="2">
    <source>
        <dbReference type="EMBL" id="MBO8460490.1"/>
    </source>
</evidence>
<proteinExistence type="predicted"/>
<accession>A0A9D9N529</accession>
<keyword evidence="1" id="KW-1133">Transmembrane helix</keyword>
<dbReference type="AlphaFoldDB" id="A0A9D9N529"/>
<feature type="transmembrane region" description="Helical" evidence="1">
    <location>
        <begin position="12"/>
        <end position="38"/>
    </location>
</feature>
<protein>
    <submittedName>
        <fullName evidence="2">Uncharacterized protein</fullName>
    </submittedName>
</protein>
<organism evidence="2 3">
    <name type="scientific">Candidatus Gallipaludibacter merdavium</name>
    <dbReference type="NCBI Taxonomy" id="2840839"/>
    <lineage>
        <taxon>Bacteria</taxon>
        <taxon>Pseudomonadati</taxon>
        <taxon>Bacteroidota</taxon>
        <taxon>Bacteroidia</taxon>
        <taxon>Bacteroidales</taxon>
        <taxon>Candidatus Gallipaludibacter</taxon>
    </lineage>
</organism>
<dbReference type="Proteomes" id="UP000823641">
    <property type="component" value="Unassembled WGS sequence"/>
</dbReference>
<evidence type="ECO:0000256" key="1">
    <source>
        <dbReference type="SAM" id="Phobius"/>
    </source>
</evidence>
<reference evidence="2" key="2">
    <citation type="journal article" date="2021" name="PeerJ">
        <title>Extensive microbial diversity within the chicken gut microbiome revealed by metagenomics and culture.</title>
        <authorList>
            <person name="Gilroy R."/>
            <person name="Ravi A."/>
            <person name="Getino M."/>
            <person name="Pursley I."/>
            <person name="Horton D.L."/>
            <person name="Alikhan N.F."/>
            <person name="Baker D."/>
            <person name="Gharbi K."/>
            <person name="Hall N."/>
            <person name="Watson M."/>
            <person name="Adriaenssens E.M."/>
            <person name="Foster-Nyarko E."/>
            <person name="Jarju S."/>
            <person name="Secka A."/>
            <person name="Antonio M."/>
            <person name="Oren A."/>
            <person name="Chaudhuri R.R."/>
            <person name="La Ragione R."/>
            <person name="Hildebrand F."/>
            <person name="Pallen M.J."/>
        </authorList>
    </citation>
    <scope>NUCLEOTIDE SEQUENCE</scope>
    <source>
        <strain evidence="2">G3-3990</strain>
    </source>
</reference>
<evidence type="ECO:0000313" key="3">
    <source>
        <dbReference type="Proteomes" id="UP000823641"/>
    </source>
</evidence>
<keyword evidence="1" id="KW-0812">Transmembrane</keyword>
<gene>
    <name evidence="2" type="ORF">IAA73_09185</name>
</gene>
<name>A0A9D9N529_9BACT</name>
<keyword evidence="1" id="KW-0472">Membrane</keyword>
<comment type="caution">
    <text evidence="2">The sequence shown here is derived from an EMBL/GenBank/DDBJ whole genome shotgun (WGS) entry which is preliminary data.</text>
</comment>
<reference evidence="2" key="1">
    <citation type="submission" date="2020-10" db="EMBL/GenBank/DDBJ databases">
        <authorList>
            <person name="Gilroy R."/>
        </authorList>
    </citation>
    <scope>NUCLEOTIDE SEQUENCE</scope>
    <source>
        <strain evidence="2">G3-3990</strain>
    </source>
</reference>
<sequence>MKQGRDKKPSFTLCWSLGMFVGIILGTAIGQLAVGIALGGMSGIMYHLLFAKPNHTKNDDEER</sequence>
<dbReference type="EMBL" id="JADIMG010000087">
    <property type="protein sequence ID" value="MBO8460490.1"/>
    <property type="molecule type" value="Genomic_DNA"/>
</dbReference>